<dbReference type="InterPro" id="IPR004195">
    <property type="entry name" value="Head_decoration_D"/>
</dbReference>
<name>A0A3D8K2X0_9BURK</name>
<accession>A0A3D8K2X0</accession>
<evidence type="ECO:0000313" key="1">
    <source>
        <dbReference type="EMBL" id="RDU99225.1"/>
    </source>
</evidence>
<proteinExistence type="predicted"/>
<protein>
    <submittedName>
        <fullName evidence="1">Head decoration protein</fullName>
    </submittedName>
</protein>
<dbReference type="Pfam" id="PF02924">
    <property type="entry name" value="HDPD"/>
    <property type="match status" value="1"/>
</dbReference>
<keyword evidence="2" id="KW-1185">Reference proteome</keyword>
<dbReference type="Proteomes" id="UP000256838">
    <property type="component" value="Unassembled WGS sequence"/>
</dbReference>
<sequence>MTLSVSAIGENPQVPGITAETFIPDQLIAGNLKLVSEQIQLMSGTLTRGAVLGQQTDDSINVSAGAANVGNGSVGSLVIGAPPIYGAFVLTAKSATDFGVVDPEGNVLPDATVGTTYTEAEIGFKITAGGTVFAAGDTFTLNVIEASGNYILSVKTASDGSQTPKAILATSTDASGTPQTAGAYVLGEFNGNAISFDTSWTLPALRTALRAFGIFIKSSVSAADPS</sequence>
<gene>
    <name evidence="1" type="ORF">DWV00_08875</name>
</gene>
<organism evidence="1 2">
    <name type="scientific">Trinickia dinghuensis</name>
    <dbReference type="NCBI Taxonomy" id="2291023"/>
    <lineage>
        <taxon>Bacteria</taxon>
        <taxon>Pseudomonadati</taxon>
        <taxon>Pseudomonadota</taxon>
        <taxon>Betaproteobacteria</taxon>
        <taxon>Burkholderiales</taxon>
        <taxon>Burkholderiaceae</taxon>
        <taxon>Trinickia</taxon>
    </lineage>
</organism>
<dbReference type="RefSeq" id="WP_115533199.1">
    <property type="nucleotide sequence ID" value="NZ_QRGA01000005.1"/>
</dbReference>
<dbReference type="EMBL" id="QRGA01000005">
    <property type="protein sequence ID" value="RDU99225.1"/>
    <property type="molecule type" value="Genomic_DNA"/>
</dbReference>
<evidence type="ECO:0000313" key="2">
    <source>
        <dbReference type="Proteomes" id="UP000256838"/>
    </source>
</evidence>
<dbReference type="AlphaFoldDB" id="A0A3D8K2X0"/>
<comment type="caution">
    <text evidence="1">The sequence shown here is derived from an EMBL/GenBank/DDBJ whole genome shotgun (WGS) entry which is preliminary data.</text>
</comment>
<dbReference type="OrthoDB" id="7032972at2"/>
<reference evidence="1 2" key="1">
    <citation type="submission" date="2018-08" db="EMBL/GenBank/DDBJ databases">
        <title>Paraburkholderia sp. DHOM06 isolated from forest soil.</title>
        <authorList>
            <person name="Gao Z.-H."/>
            <person name="Qiu L.-H."/>
        </authorList>
    </citation>
    <scope>NUCLEOTIDE SEQUENCE [LARGE SCALE GENOMIC DNA]</scope>
    <source>
        <strain evidence="1 2">DHOM06</strain>
    </source>
</reference>